<accession>A0A7G2CSE2</accession>
<feature type="chain" id="PRO_5028965847" evidence="2">
    <location>
        <begin position="23"/>
        <end position="905"/>
    </location>
</feature>
<dbReference type="EMBL" id="LR877163">
    <property type="protein sequence ID" value="CAD2221122.1"/>
    <property type="molecule type" value="Genomic_DNA"/>
</dbReference>
<name>A0A7G2CSE2_9TRYP</name>
<feature type="signal peptide" evidence="2">
    <location>
        <begin position="1"/>
        <end position="22"/>
    </location>
</feature>
<proteinExistence type="predicted"/>
<dbReference type="AlphaFoldDB" id="A0A7G2CSE2"/>
<organism evidence="3 4">
    <name type="scientific">Angomonas deanei</name>
    <dbReference type="NCBI Taxonomy" id="59799"/>
    <lineage>
        <taxon>Eukaryota</taxon>
        <taxon>Discoba</taxon>
        <taxon>Euglenozoa</taxon>
        <taxon>Kinetoplastea</taxon>
        <taxon>Metakinetoplastina</taxon>
        <taxon>Trypanosomatida</taxon>
        <taxon>Trypanosomatidae</taxon>
        <taxon>Strigomonadinae</taxon>
        <taxon>Angomonas</taxon>
    </lineage>
</organism>
<evidence type="ECO:0000256" key="2">
    <source>
        <dbReference type="SAM" id="SignalP"/>
    </source>
</evidence>
<keyword evidence="2" id="KW-0732">Signal</keyword>
<feature type="compositionally biased region" description="Polar residues" evidence="1">
    <location>
        <begin position="451"/>
        <end position="461"/>
    </location>
</feature>
<evidence type="ECO:0000256" key="1">
    <source>
        <dbReference type="SAM" id="MobiDB-lite"/>
    </source>
</evidence>
<feature type="region of interest" description="Disordered" evidence="1">
    <location>
        <begin position="332"/>
        <end position="365"/>
    </location>
</feature>
<keyword evidence="4" id="KW-1185">Reference proteome</keyword>
<gene>
    <name evidence="3" type="ORF">ADEAN_000865300</name>
</gene>
<dbReference type="VEuPathDB" id="TriTrypDB:ADEAN_000865300"/>
<protein>
    <submittedName>
        <fullName evidence="3">Uncharacterized protein</fullName>
    </submittedName>
</protein>
<evidence type="ECO:0000313" key="3">
    <source>
        <dbReference type="EMBL" id="CAD2221122.1"/>
    </source>
</evidence>
<evidence type="ECO:0000313" key="4">
    <source>
        <dbReference type="Proteomes" id="UP000515908"/>
    </source>
</evidence>
<dbReference type="OrthoDB" id="1594986at2759"/>
<dbReference type="Proteomes" id="UP000515908">
    <property type="component" value="Chromosome 19"/>
</dbReference>
<feature type="compositionally biased region" description="Polar residues" evidence="1">
    <location>
        <begin position="333"/>
        <end position="342"/>
    </location>
</feature>
<sequence>MKKLVLLLCFCVLLFCAGGASLDNPTFRCQQPLSRVVFHAKPDGHHCDLHYFSIDNASARVSCGVSSNETTCKVSLHFNITTADDLPFKFIASIGEENLNGTSDGPDTTLKGWARDIWRYNVALRSLSDGTTIHYDGDDGYSVCCDLFGEDRCGWEERVAGNVTEAVQTVKHCELPSQGNLEGVEGKRHIAASLVKPLHRLAVGQWEARVTLWRERMGDPSFVGKEELGRLIVPFEVREEWCGWRGRILQKTIASSLWRVMIFKLVLSSFYACSVRTLTFGCTDDTLYFFSLTFPGASLFVSPSSFFFSLKHFTEMSSNSVKVSYATKKSVPARTSGSQQKTSETRKVTSKKASRAVPGNTLPSRVDSADVMAASSTESVDSVLAVSALTTPAASEVRAHHKSGAAHRRDPGIRSDPSGDPSTKENAAPTIVKNKPTSGAKPASPPLKIKTNLSTGGTPATSVVGDSPDVGSSCSKKWQWCEDSDQMDAVLSYIADITKAFGTRTRTLPPPSSLDNFRATAIPQGRAKLASSEGGRFPILNKLYDASLSLLRAFSQLEYAKVSHKVNLEEMEKNTLEASSLVESLVESVERKFCMHESEEVREAFGSKHQTVDNCHEVVECLVKVARYIVLLRRLCGQHNVARVVDVLEELDIVVRRGANASKSETSTFYQLSVLKGPFFVFLRERWIPTVREWQVVVDRAMESARMGDFEDAVTVAEAAQLSITHLQDILRPDETVSELHRNYIVNPIEEIRLAGEQRRLILQELKNAMAAPGIRPLAKAIRTAQSTPYFSKTSELSSATESSSYSDDLSLFKEAQQMLINLQQVDSITNALNTVHRISSTDSVALFLVLHRANEQINRLGIAESASHSQKVVRASRPVAAKIREDSGGARAVIARTLAEPRPR</sequence>
<reference evidence="3 4" key="1">
    <citation type="submission" date="2020-08" db="EMBL/GenBank/DDBJ databases">
        <authorList>
            <person name="Newling K."/>
            <person name="Davey J."/>
            <person name="Forrester S."/>
        </authorList>
    </citation>
    <scope>NUCLEOTIDE SEQUENCE [LARGE SCALE GENOMIC DNA]</scope>
    <source>
        <strain evidence="4">Crithidia deanei Carvalho (ATCC PRA-265)</strain>
    </source>
</reference>
<feature type="region of interest" description="Disordered" evidence="1">
    <location>
        <begin position="394"/>
        <end position="468"/>
    </location>
</feature>